<organism evidence="2 3">
    <name type="scientific">Stigmatella aurantiaca (strain DW4/3-1)</name>
    <dbReference type="NCBI Taxonomy" id="378806"/>
    <lineage>
        <taxon>Bacteria</taxon>
        <taxon>Pseudomonadati</taxon>
        <taxon>Myxococcota</taxon>
        <taxon>Myxococcia</taxon>
        <taxon>Myxococcales</taxon>
        <taxon>Cystobacterineae</taxon>
        <taxon>Archangiaceae</taxon>
        <taxon>Stigmatella</taxon>
    </lineage>
</organism>
<protein>
    <submittedName>
        <fullName evidence="2">Uncharacterized protein</fullName>
    </submittedName>
</protein>
<feature type="compositionally biased region" description="Low complexity" evidence="1">
    <location>
        <begin position="17"/>
        <end position="26"/>
    </location>
</feature>
<feature type="compositionally biased region" description="Basic and acidic residues" evidence="1">
    <location>
        <begin position="474"/>
        <end position="493"/>
    </location>
</feature>
<evidence type="ECO:0000313" key="2">
    <source>
        <dbReference type="EMBL" id="EAU66881.1"/>
    </source>
</evidence>
<evidence type="ECO:0000313" key="3">
    <source>
        <dbReference type="Proteomes" id="UP000032702"/>
    </source>
</evidence>
<dbReference type="EMBL" id="AAMD01000045">
    <property type="protein sequence ID" value="EAU66881.1"/>
    <property type="molecule type" value="Genomic_DNA"/>
</dbReference>
<feature type="region of interest" description="Disordered" evidence="1">
    <location>
        <begin position="228"/>
        <end position="262"/>
    </location>
</feature>
<proteinExistence type="predicted"/>
<feature type="region of interest" description="Disordered" evidence="1">
    <location>
        <begin position="1"/>
        <end position="54"/>
    </location>
</feature>
<dbReference type="Proteomes" id="UP000032702">
    <property type="component" value="Unassembled WGS sequence"/>
</dbReference>
<feature type="compositionally biased region" description="Polar residues" evidence="1">
    <location>
        <begin position="1"/>
        <end position="16"/>
    </location>
</feature>
<feature type="region of interest" description="Disordered" evidence="1">
    <location>
        <begin position="385"/>
        <end position="508"/>
    </location>
</feature>
<dbReference type="AlphaFoldDB" id="Q093G4"/>
<accession>Q093G4</accession>
<comment type="caution">
    <text evidence="2">The sequence shown here is derived from an EMBL/GenBank/DDBJ whole genome shotgun (WGS) entry which is preliminary data.</text>
</comment>
<evidence type="ECO:0000256" key="1">
    <source>
        <dbReference type="SAM" id="MobiDB-lite"/>
    </source>
</evidence>
<sequence length="608" mass="66013">MSSPSGGNGNSWASPVTRSTRNSRSRNACEGKGSGKVGLPTTGMLTAPRQNRTAPRLPSWLSAVLPPWQPAGRRTSTWLAEERGSNFRHSHAPSTGSSTESVVSAVGRAGAAAPPGSTGASRAAASRGNRSVFTVHPSAAPSCPAQRIQFHDQGGHVAARHREAVVEARGAIRGNDRNAPRDRQRHLGRMALTPGWGEHHVHAAQGPQHLLRHLLDARVLQHRHIRPLGGPHPEAPLWPRIQRRQRLPQAPSGERGPREQRHRRRLLLRGLTLRDLPGGKVQVVDPFGGVSVQQQPLAVERAADPAFIGQHPLGLLPRHILGGGPVVAQEGLLRMPERGLIEVRMQDPQGGQILDQHAARALAPGHGEQLSRTEGGRNHRLKALGKQRRRGLRHLPPQCEAGPEGRRRRARPEPEARLHGPPPRKAPDAAPLRNRERPPPPRSAQPGRQESPSRGRGGQRPRRQHLCLAPPLHQRGELSKPGRGLWHEDEVHGSRPSAPGTSTRAWHPASPHVRQVCWRASGLSRRRRFSAMTRSSSNAPVFASSTRRTMRLVRTGPSGVSSSASSTDHNRDRVFGGPSACTVSRRLPSWTRAPSRTGPSRGATTTST</sequence>
<gene>
    <name evidence="2" type="ORF">STIAU_3212</name>
</gene>
<feature type="compositionally biased region" description="Polar residues" evidence="1">
    <location>
        <begin position="592"/>
        <end position="608"/>
    </location>
</feature>
<feature type="region of interest" description="Disordered" evidence="1">
    <location>
        <begin position="554"/>
        <end position="608"/>
    </location>
</feature>
<name>Q093G4_STIAD</name>
<reference evidence="2 3" key="1">
    <citation type="submission" date="2006-04" db="EMBL/GenBank/DDBJ databases">
        <authorList>
            <person name="Nierman W.C."/>
        </authorList>
    </citation>
    <scope>NUCLEOTIDE SEQUENCE [LARGE SCALE GENOMIC DNA]</scope>
    <source>
        <strain evidence="2 3">DW4/3-1</strain>
    </source>
</reference>
<feature type="region of interest" description="Disordered" evidence="1">
    <location>
        <begin position="108"/>
        <end position="130"/>
    </location>
</feature>